<proteinExistence type="predicted"/>
<dbReference type="AlphaFoldDB" id="A0A834PAN1"/>
<comment type="caution">
    <text evidence="2">The sequence shown here is derived from an EMBL/GenBank/DDBJ whole genome shotgun (WGS) entry which is preliminary data.</text>
</comment>
<feature type="compositionally biased region" description="Basic and acidic residues" evidence="1">
    <location>
        <begin position="7"/>
        <end position="24"/>
    </location>
</feature>
<gene>
    <name evidence="2" type="ORF">H0235_002711</name>
</gene>
<feature type="compositionally biased region" description="Basic and acidic residues" evidence="1">
    <location>
        <begin position="82"/>
        <end position="101"/>
    </location>
</feature>
<name>A0A834PAN1_VESPE</name>
<feature type="region of interest" description="Disordered" evidence="1">
    <location>
        <begin position="82"/>
        <end position="117"/>
    </location>
</feature>
<evidence type="ECO:0000256" key="1">
    <source>
        <dbReference type="SAM" id="MobiDB-lite"/>
    </source>
</evidence>
<evidence type="ECO:0000313" key="2">
    <source>
        <dbReference type="EMBL" id="KAF7434520.1"/>
    </source>
</evidence>
<dbReference type="Proteomes" id="UP000600918">
    <property type="component" value="Unassembled WGS sequence"/>
</dbReference>
<reference evidence="2" key="1">
    <citation type="journal article" date="2020" name="G3 (Bethesda)">
        <title>High-Quality Assemblies for Three Invasive Social Wasps from the &lt;i&gt;Vespula&lt;/i&gt; Genus.</title>
        <authorList>
            <person name="Harrop T.W.R."/>
            <person name="Guhlin J."/>
            <person name="McLaughlin G.M."/>
            <person name="Permina E."/>
            <person name="Stockwell P."/>
            <person name="Gilligan J."/>
            <person name="Le Lec M.F."/>
            <person name="Gruber M.A.M."/>
            <person name="Quinn O."/>
            <person name="Lovegrove M."/>
            <person name="Duncan E.J."/>
            <person name="Remnant E.J."/>
            <person name="Van Eeckhoven J."/>
            <person name="Graham B."/>
            <person name="Knapp R.A."/>
            <person name="Langford K.W."/>
            <person name="Kronenberg Z."/>
            <person name="Press M.O."/>
            <person name="Eacker S.M."/>
            <person name="Wilson-Rankin E.E."/>
            <person name="Purcell J."/>
            <person name="Lester P.J."/>
            <person name="Dearden P.K."/>
        </authorList>
    </citation>
    <scope>NUCLEOTIDE SEQUENCE</scope>
    <source>
        <strain evidence="2">Volc-1</strain>
    </source>
</reference>
<dbReference type="EMBL" id="JACSDY010000002">
    <property type="protein sequence ID" value="KAF7434520.1"/>
    <property type="molecule type" value="Genomic_DNA"/>
</dbReference>
<feature type="compositionally biased region" description="Basic and acidic residues" evidence="1">
    <location>
        <begin position="34"/>
        <end position="49"/>
    </location>
</feature>
<keyword evidence="3" id="KW-1185">Reference proteome</keyword>
<feature type="compositionally biased region" description="Polar residues" evidence="1">
    <location>
        <begin position="108"/>
        <end position="117"/>
    </location>
</feature>
<evidence type="ECO:0000313" key="3">
    <source>
        <dbReference type="Proteomes" id="UP000600918"/>
    </source>
</evidence>
<organism evidence="2 3">
    <name type="scientific">Vespula pensylvanica</name>
    <name type="common">Western yellow jacket</name>
    <name type="synonym">Wasp</name>
    <dbReference type="NCBI Taxonomy" id="30213"/>
    <lineage>
        <taxon>Eukaryota</taxon>
        <taxon>Metazoa</taxon>
        <taxon>Ecdysozoa</taxon>
        <taxon>Arthropoda</taxon>
        <taxon>Hexapoda</taxon>
        <taxon>Insecta</taxon>
        <taxon>Pterygota</taxon>
        <taxon>Neoptera</taxon>
        <taxon>Endopterygota</taxon>
        <taxon>Hymenoptera</taxon>
        <taxon>Apocrita</taxon>
        <taxon>Aculeata</taxon>
        <taxon>Vespoidea</taxon>
        <taxon>Vespidae</taxon>
        <taxon>Vespinae</taxon>
        <taxon>Vespula</taxon>
    </lineage>
</organism>
<accession>A0A834PAN1</accession>
<sequence length="129" mass="14996">MSMIESEEIKKENEEKDKRKEGKNTSKKIPSIIGDRKERTGKNDPDRLYRSIGRKQGSDTVAEASLTKEWYECFWRLWKQESGEGREELRKGEKERDERRGMPGPPSTRYSPQPGSTTRLAFFVVNNLA</sequence>
<feature type="region of interest" description="Disordered" evidence="1">
    <location>
        <begin position="1"/>
        <end position="61"/>
    </location>
</feature>
<protein>
    <submittedName>
        <fullName evidence="2">Uncharacterized protein</fullName>
    </submittedName>
</protein>